<name>F2B9A9_9NEIS</name>
<comment type="caution">
    <text evidence="1">The sequence shown here is derived from an EMBL/GenBank/DDBJ whole genome shotgun (WGS) entry which is preliminary data.</text>
</comment>
<dbReference type="HOGENOM" id="CLU_2899479_0_0_4"/>
<keyword evidence="2" id="KW-1185">Reference proteome</keyword>
<reference evidence="1 2" key="1">
    <citation type="submission" date="2011-02" db="EMBL/GenBank/DDBJ databases">
        <authorList>
            <person name="Muzny D."/>
            <person name="Qin X."/>
            <person name="Deng J."/>
            <person name="Jiang H."/>
            <person name="Liu Y."/>
            <person name="Qu J."/>
            <person name="Song X.-Z."/>
            <person name="Zhang L."/>
            <person name="Thornton R."/>
            <person name="Coyle M."/>
            <person name="Francisco L."/>
            <person name="Jackson L."/>
            <person name="Javaid M."/>
            <person name="Korchina V."/>
            <person name="Kovar C."/>
            <person name="Mata R."/>
            <person name="Mathew T."/>
            <person name="Ngo R."/>
            <person name="Nguyen L."/>
            <person name="Nguyen N."/>
            <person name="Okwuonu G."/>
            <person name="Ongeri F."/>
            <person name="Pham C."/>
            <person name="Simmons D."/>
            <person name="Wilczek-Boney K."/>
            <person name="Hale W."/>
            <person name="Jakkamsetti A."/>
            <person name="Pham P."/>
            <person name="Ruth R."/>
            <person name="San Lucas F."/>
            <person name="Warren J."/>
            <person name="Zhang J."/>
            <person name="Zhao Z."/>
            <person name="Zhou C."/>
            <person name="Zhu D."/>
            <person name="Lee S."/>
            <person name="Bess C."/>
            <person name="Blankenburg K."/>
            <person name="Forbes L."/>
            <person name="Fu Q."/>
            <person name="Gubbala S."/>
            <person name="Hirani K."/>
            <person name="Jayaseelan J.C."/>
            <person name="Lara F."/>
            <person name="Munidasa M."/>
            <person name="Palculict T."/>
            <person name="Patil S."/>
            <person name="Pu L.-L."/>
            <person name="Saada N."/>
            <person name="Tang L."/>
            <person name="Weissenberger G."/>
            <person name="Zhu Y."/>
            <person name="Hemphill L."/>
            <person name="Shang Y."/>
            <person name="Youmans B."/>
            <person name="Ayvaz T."/>
            <person name="Ross M."/>
            <person name="Santibanez J."/>
            <person name="Aqrawi P."/>
            <person name="Gross S."/>
            <person name="Joshi V."/>
            <person name="Fowler G."/>
            <person name="Nazareth L."/>
            <person name="Reid J."/>
            <person name="Worley K."/>
            <person name="Petrosino J."/>
            <person name="Highlander S."/>
            <person name="Gibbs R."/>
        </authorList>
    </citation>
    <scope>NUCLEOTIDE SEQUENCE [LARGE SCALE GENOMIC DNA]</scope>
    <source>
        <strain evidence="1 2">ATCC BAA-1200</strain>
    </source>
</reference>
<sequence length="62" mass="6926">MQNKAAQFSENAPPDDDGRIFGCFPCLIGTVWARVDWAWRQFERMAYGGAGMAAATGKRLMR</sequence>
<evidence type="ECO:0000313" key="1">
    <source>
        <dbReference type="EMBL" id="EGF11993.1"/>
    </source>
</evidence>
<dbReference type="Proteomes" id="UP000004105">
    <property type="component" value="Unassembled WGS sequence"/>
</dbReference>
<dbReference type="EMBL" id="AFAY01000005">
    <property type="protein sequence ID" value="EGF11993.1"/>
    <property type="molecule type" value="Genomic_DNA"/>
</dbReference>
<accession>F2B9A9</accession>
<gene>
    <name evidence="1" type="ORF">HMPREF9123_0312</name>
</gene>
<evidence type="ECO:0000313" key="2">
    <source>
        <dbReference type="Proteomes" id="UP000004105"/>
    </source>
</evidence>
<dbReference type="AlphaFoldDB" id="F2B9A9"/>
<organism evidence="1 2">
    <name type="scientific">Neisseria bacilliformis ATCC BAA-1200</name>
    <dbReference type="NCBI Taxonomy" id="888742"/>
    <lineage>
        <taxon>Bacteria</taxon>
        <taxon>Pseudomonadati</taxon>
        <taxon>Pseudomonadota</taxon>
        <taxon>Betaproteobacteria</taxon>
        <taxon>Neisseriales</taxon>
        <taxon>Neisseriaceae</taxon>
        <taxon>Neisseria</taxon>
    </lineage>
</organism>
<protein>
    <submittedName>
        <fullName evidence="1">YeeE/YedE family protein</fullName>
    </submittedName>
</protein>
<proteinExistence type="predicted"/>